<dbReference type="InterPro" id="IPR025121">
    <property type="entry name" value="GTPase_HflX_N"/>
</dbReference>
<dbReference type="GO" id="GO:0005525">
    <property type="term" value="F:GTP binding"/>
    <property type="evidence" value="ECO:0007669"/>
    <property type="project" value="UniProtKB-UniRule"/>
</dbReference>
<proteinExistence type="inferred from homology"/>
<dbReference type="PRINTS" id="PR00326">
    <property type="entry name" value="GTP1OBG"/>
</dbReference>
<dbReference type="PANTHER" id="PTHR10229:SF0">
    <property type="entry name" value="GTP-BINDING PROTEIN 6-RELATED"/>
    <property type="match status" value="1"/>
</dbReference>
<dbReference type="InterPro" id="IPR027417">
    <property type="entry name" value="P-loop_NTPase"/>
</dbReference>
<keyword evidence="5 6" id="KW-0342">GTP-binding</keyword>
<comment type="subunit">
    <text evidence="6">Monomer. Associates with the 50S ribosomal subunit.</text>
</comment>
<evidence type="ECO:0000256" key="4">
    <source>
        <dbReference type="ARBA" id="ARBA00022842"/>
    </source>
</evidence>
<dbReference type="Gene3D" id="3.40.50.300">
    <property type="entry name" value="P-loop containing nucleotide triphosphate hydrolases"/>
    <property type="match status" value="1"/>
</dbReference>
<dbReference type="GO" id="GO:0003924">
    <property type="term" value="F:GTPase activity"/>
    <property type="evidence" value="ECO:0007669"/>
    <property type="project" value="UniProtKB-UniRule"/>
</dbReference>
<dbReference type="InterPro" id="IPR032305">
    <property type="entry name" value="GTP-bd_M"/>
</dbReference>
<dbReference type="GO" id="GO:0043022">
    <property type="term" value="F:ribosome binding"/>
    <property type="evidence" value="ECO:0007669"/>
    <property type="project" value="TreeGrafter"/>
</dbReference>
<evidence type="ECO:0000313" key="10">
    <source>
        <dbReference type="Proteomes" id="UP000809273"/>
    </source>
</evidence>
<reference evidence="9" key="2">
    <citation type="submission" date="2021-01" db="EMBL/GenBank/DDBJ databases">
        <authorList>
            <person name="Hahn C.R."/>
            <person name="Youssef N.H."/>
            <person name="Elshahed M."/>
        </authorList>
    </citation>
    <scope>NUCLEOTIDE SEQUENCE</scope>
    <source>
        <strain evidence="9">Zod_Metabat.24</strain>
    </source>
</reference>
<dbReference type="CDD" id="cd01878">
    <property type="entry name" value="HflX"/>
    <property type="match status" value="1"/>
</dbReference>
<organism evidence="9 10">
    <name type="scientific">Candidatus Zymogenus saltonus</name>
    <dbReference type="NCBI Taxonomy" id="2844893"/>
    <lineage>
        <taxon>Bacteria</taxon>
        <taxon>Deltaproteobacteria</taxon>
        <taxon>Candidatus Zymogenia</taxon>
        <taxon>Candidatus Zymogeniales</taxon>
        <taxon>Candidatus Zymogenaceae</taxon>
        <taxon>Candidatus Zymogenus</taxon>
    </lineage>
</organism>
<dbReference type="Proteomes" id="UP000809273">
    <property type="component" value="Unassembled WGS sequence"/>
</dbReference>
<comment type="function">
    <text evidence="6">GTPase that associates with the 50S ribosomal subunit and may have a role during protein synthesis or ribosome biogenesis.</text>
</comment>
<keyword evidence="1 6" id="KW-0963">Cytoplasm</keyword>
<dbReference type="Gene3D" id="6.10.250.2860">
    <property type="match status" value="1"/>
</dbReference>
<dbReference type="EMBL" id="JAFGIX010000033">
    <property type="protein sequence ID" value="MBN1572985.1"/>
    <property type="molecule type" value="Genomic_DNA"/>
</dbReference>
<dbReference type="InterPro" id="IPR006073">
    <property type="entry name" value="GTP-bd"/>
</dbReference>
<evidence type="ECO:0000313" key="9">
    <source>
        <dbReference type="EMBL" id="MBN1572985.1"/>
    </source>
</evidence>
<reference evidence="9" key="1">
    <citation type="journal article" date="2021" name="Environ. Microbiol.">
        <title>Genomic characterization of three novel Desulfobacterota classes expand the metabolic and phylogenetic diversity of the phylum.</title>
        <authorList>
            <person name="Murphy C.L."/>
            <person name="Biggerstaff J."/>
            <person name="Eichhorn A."/>
            <person name="Ewing E."/>
            <person name="Shahan R."/>
            <person name="Soriano D."/>
            <person name="Stewart S."/>
            <person name="VanMol K."/>
            <person name="Walker R."/>
            <person name="Walters P."/>
            <person name="Elshahed M.S."/>
            <person name="Youssef N.H."/>
        </authorList>
    </citation>
    <scope>NUCLEOTIDE SEQUENCE</scope>
    <source>
        <strain evidence="9">Zod_Metabat.24</strain>
    </source>
</reference>
<dbReference type="PROSITE" id="PS51705">
    <property type="entry name" value="G_HFLX"/>
    <property type="match status" value="1"/>
</dbReference>
<protein>
    <recommendedName>
        <fullName evidence="6">GTPase HflX</fullName>
    </recommendedName>
    <alternativeName>
        <fullName evidence="6">GTP-binding protein HflX</fullName>
    </alternativeName>
</protein>
<evidence type="ECO:0000256" key="6">
    <source>
        <dbReference type="HAMAP-Rule" id="MF_00900"/>
    </source>
</evidence>
<comment type="similarity">
    <text evidence="6">Belongs to the TRAFAC class OBG-HflX-like GTPase superfamily. HflX GTPase family.</text>
</comment>
<dbReference type="InterPro" id="IPR030394">
    <property type="entry name" value="G_HFLX_dom"/>
</dbReference>
<dbReference type="InterPro" id="IPR042108">
    <property type="entry name" value="GTPase_HflX_N_sf"/>
</dbReference>
<accession>A0A9D8KFD8</accession>
<keyword evidence="2" id="KW-0479">Metal-binding</keyword>
<dbReference type="Pfam" id="PF16360">
    <property type="entry name" value="GTP-bdg_M"/>
    <property type="match status" value="1"/>
</dbReference>
<dbReference type="NCBIfam" id="TIGR03156">
    <property type="entry name" value="GTP_HflX"/>
    <property type="match status" value="1"/>
</dbReference>
<dbReference type="Pfam" id="PF13167">
    <property type="entry name" value="GTP-bdg_N"/>
    <property type="match status" value="1"/>
</dbReference>
<dbReference type="SUPFAM" id="SSF52540">
    <property type="entry name" value="P-loop containing nucleoside triphosphate hydrolases"/>
    <property type="match status" value="1"/>
</dbReference>
<evidence type="ECO:0000256" key="2">
    <source>
        <dbReference type="ARBA" id="ARBA00022723"/>
    </source>
</evidence>
<keyword evidence="7" id="KW-0175">Coiled coil</keyword>
<comment type="caution">
    <text evidence="9">The sequence shown here is derived from an EMBL/GenBank/DDBJ whole genome shotgun (WGS) entry which is preliminary data.</text>
</comment>
<evidence type="ECO:0000256" key="5">
    <source>
        <dbReference type="ARBA" id="ARBA00023134"/>
    </source>
</evidence>
<evidence type="ECO:0000256" key="7">
    <source>
        <dbReference type="SAM" id="Coils"/>
    </source>
</evidence>
<evidence type="ECO:0000256" key="3">
    <source>
        <dbReference type="ARBA" id="ARBA00022741"/>
    </source>
</evidence>
<dbReference type="Pfam" id="PF01926">
    <property type="entry name" value="MMR_HSR1"/>
    <property type="match status" value="1"/>
</dbReference>
<evidence type="ECO:0000256" key="1">
    <source>
        <dbReference type="ARBA" id="ARBA00022490"/>
    </source>
</evidence>
<dbReference type="GO" id="GO:0046872">
    <property type="term" value="F:metal ion binding"/>
    <property type="evidence" value="ECO:0007669"/>
    <property type="project" value="UniProtKB-KW"/>
</dbReference>
<keyword evidence="3 6" id="KW-0547">Nucleotide-binding</keyword>
<keyword evidence="4" id="KW-0460">Magnesium</keyword>
<feature type="domain" description="Hflx-type G" evidence="8">
    <location>
        <begin position="390"/>
        <end position="569"/>
    </location>
</feature>
<dbReference type="InterPro" id="IPR016496">
    <property type="entry name" value="GTPase_HflX"/>
</dbReference>
<dbReference type="GO" id="GO:0005737">
    <property type="term" value="C:cytoplasm"/>
    <property type="evidence" value="ECO:0007669"/>
    <property type="project" value="UniProtKB-SubCell"/>
</dbReference>
<evidence type="ECO:0000259" key="8">
    <source>
        <dbReference type="PROSITE" id="PS51705"/>
    </source>
</evidence>
<gene>
    <name evidence="6 9" type="primary">hflX</name>
    <name evidence="9" type="ORF">JW984_07310</name>
</gene>
<dbReference type="PANTHER" id="PTHR10229">
    <property type="entry name" value="GTP-BINDING PROTEIN HFLX"/>
    <property type="match status" value="1"/>
</dbReference>
<sequence>MSGGRKSQGERGNPTKLYGNITGLKANQVRRLENLYKRRVPPNVVVSPELARAMTELSLETGRQVCILIDRRGNIEFVIVGDAQMVVIPDLSRHRAGGTRLRGLRSVHTHLKGEGLTRDDLVDLALLRFDLIGAVEVKDHGLPGDIFIAHLIPENSTGEVWEKLPPESIHNLNLDFTELIASLENEFIRSFRAKEVKAGEGAILVMCHDGRNDDPDDCMAELIELCKSSGLSVLDTIIQKRNAPDPKWVLGKGRLSDLVIRAMQLGADLVVFDGELKPAQIRTITDYTELKVIDRTQVILDIFAKRAKSRQGKIQVELAQLNYMLPRLIEKNTAMSRLTGGIGGRGPGETKLEINRRRARDRINRLEKELEGIGRDRGQQRSKRVKKELPVISIIGYTNAGKSTLLNTLTKSNVDARNMLFATLDPSSRRLRFPRDIEVIITDTVGFIRELPKELLAAFSATLDELKVADLLLHVVDSSDSHYIARIEAVDAILTELGLDDIPKLVVFNKMDLVDPDTLLSRTRGYNAVTASAVDSSTLLPLIGRMEGEMVRIMKGGRRTNMDVSHEAH</sequence>
<feature type="coiled-coil region" evidence="7">
    <location>
        <begin position="349"/>
        <end position="376"/>
    </location>
</feature>
<dbReference type="Gene3D" id="3.40.50.11060">
    <property type="entry name" value="GTPase HflX, N-terminal domain"/>
    <property type="match status" value="1"/>
</dbReference>
<dbReference type="HAMAP" id="MF_00900">
    <property type="entry name" value="GTPase_HflX"/>
    <property type="match status" value="1"/>
</dbReference>
<comment type="subcellular location">
    <subcellularLocation>
        <location evidence="6">Cytoplasm</location>
    </subcellularLocation>
    <text evidence="6">May associate with membranes.</text>
</comment>
<dbReference type="AlphaFoldDB" id="A0A9D8KFD8"/>
<dbReference type="FunFam" id="3.40.50.11060:FF:000001">
    <property type="entry name" value="GTPase HflX"/>
    <property type="match status" value="1"/>
</dbReference>
<name>A0A9D8KFD8_9DELT</name>